<dbReference type="Proteomes" id="UP000469724">
    <property type="component" value="Unassembled WGS sequence"/>
</dbReference>
<dbReference type="EMBL" id="JAAGRQ010000048">
    <property type="protein sequence ID" value="NDY57447.1"/>
    <property type="molecule type" value="Genomic_DNA"/>
</dbReference>
<gene>
    <name evidence="1" type="ORF">G3N56_11920</name>
</gene>
<reference evidence="1 2" key="1">
    <citation type="submission" date="2020-02" db="EMBL/GenBank/DDBJ databases">
        <title>Comparative genomics of sulfur disproportionating microorganisms.</title>
        <authorList>
            <person name="Ward L.M."/>
            <person name="Bertran E."/>
            <person name="Johnston D.T."/>
        </authorList>
    </citation>
    <scope>NUCLEOTIDE SEQUENCE [LARGE SCALE GENOMIC DNA]</scope>
    <source>
        <strain evidence="1 2">DSM 3696</strain>
    </source>
</reference>
<dbReference type="AlphaFoldDB" id="A0A7K3NMU2"/>
<proteinExistence type="predicted"/>
<organism evidence="1 2">
    <name type="scientific">Desulfolutivibrio sulfodismutans</name>
    <dbReference type="NCBI Taxonomy" id="63561"/>
    <lineage>
        <taxon>Bacteria</taxon>
        <taxon>Pseudomonadati</taxon>
        <taxon>Thermodesulfobacteriota</taxon>
        <taxon>Desulfovibrionia</taxon>
        <taxon>Desulfovibrionales</taxon>
        <taxon>Desulfovibrionaceae</taxon>
        <taxon>Desulfolutivibrio</taxon>
    </lineage>
</organism>
<evidence type="ECO:0000313" key="1">
    <source>
        <dbReference type="EMBL" id="NDY57447.1"/>
    </source>
</evidence>
<accession>A0A7K3NMU2</accession>
<dbReference type="RefSeq" id="WP_163302487.1">
    <property type="nucleotide sequence ID" value="NZ_JAAGRQ010000048.1"/>
</dbReference>
<name>A0A7K3NMU2_9BACT</name>
<protein>
    <submittedName>
        <fullName evidence="1">Uncharacterized protein</fullName>
    </submittedName>
</protein>
<sequence length="55" mass="6395">MVTALVLIGAALLTVLAAALLLRGRSRRAGRPRPIRREMLSRRFNFDRYKLYEHK</sequence>
<keyword evidence="2" id="KW-1185">Reference proteome</keyword>
<evidence type="ECO:0000313" key="2">
    <source>
        <dbReference type="Proteomes" id="UP000469724"/>
    </source>
</evidence>
<comment type="caution">
    <text evidence="1">The sequence shown here is derived from an EMBL/GenBank/DDBJ whole genome shotgun (WGS) entry which is preliminary data.</text>
</comment>